<dbReference type="SUPFAM" id="SSF54637">
    <property type="entry name" value="Thioesterase/thiol ester dehydrase-isomerase"/>
    <property type="match status" value="1"/>
</dbReference>
<dbReference type="Proteomes" id="UP001403385">
    <property type="component" value="Unassembled WGS sequence"/>
</dbReference>
<comment type="caution">
    <text evidence="2">The sequence shown here is derived from an EMBL/GenBank/DDBJ whole genome shotgun (WGS) entry which is preliminary data.</text>
</comment>
<dbReference type="InterPro" id="IPR029069">
    <property type="entry name" value="HotDog_dom_sf"/>
</dbReference>
<dbReference type="RefSeq" id="WP_346821901.1">
    <property type="nucleotide sequence ID" value="NZ_JBDKWZ010000007.1"/>
</dbReference>
<keyword evidence="1" id="KW-1133">Transmembrane helix</keyword>
<reference evidence="2 3" key="1">
    <citation type="submission" date="2024-04" db="EMBL/GenBank/DDBJ databases">
        <title>Novel genus in family Flammeovirgaceae.</title>
        <authorList>
            <person name="Nguyen T.H."/>
            <person name="Vuong T.Q."/>
            <person name="Le H."/>
            <person name="Kim S.-G."/>
        </authorList>
    </citation>
    <scope>NUCLEOTIDE SEQUENCE [LARGE SCALE GENOMIC DNA]</scope>
    <source>
        <strain evidence="2 3">JCM 23209</strain>
    </source>
</reference>
<accession>A0AAW9SE38</accession>
<proteinExistence type="predicted"/>
<evidence type="ECO:0000313" key="2">
    <source>
        <dbReference type="EMBL" id="MEN7549131.1"/>
    </source>
</evidence>
<evidence type="ECO:0000313" key="3">
    <source>
        <dbReference type="Proteomes" id="UP001403385"/>
    </source>
</evidence>
<keyword evidence="3" id="KW-1185">Reference proteome</keyword>
<keyword evidence="1" id="KW-0472">Membrane</keyword>
<protein>
    <submittedName>
        <fullName evidence="2">DUF4442 domain-containing protein</fullName>
    </submittedName>
</protein>
<name>A0AAW9SE38_9BACT</name>
<evidence type="ECO:0000256" key="1">
    <source>
        <dbReference type="SAM" id="Phobius"/>
    </source>
</evidence>
<dbReference type="Gene3D" id="3.10.129.10">
    <property type="entry name" value="Hotdog Thioesterase"/>
    <property type="match status" value="1"/>
</dbReference>
<organism evidence="2 3">
    <name type="scientific">Rapidithrix thailandica</name>
    <dbReference type="NCBI Taxonomy" id="413964"/>
    <lineage>
        <taxon>Bacteria</taxon>
        <taxon>Pseudomonadati</taxon>
        <taxon>Bacteroidota</taxon>
        <taxon>Cytophagia</taxon>
        <taxon>Cytophagales</taxon>
        <taxon>Flammeovirgaceae</taxon>
        <taxon>Rapidithrix</taxon>
    </lineage>
</organism>
<feature type="transmembrane region" description="Helical" evidence="1">
    <location>
        <begin position="68"/>
        <end position="90"/>
    </location>
</feature>
<dbReference type="InterPro" id="IPR027961">
    <property type="entry name" value="DUF4442"/>
</dbReference>
<sequence>MKTTQTITLSDAQKKFLSQLANPSRFKLFLLSQVPMAFLAGVGLKELNGEQARISVPYRWLNKNPFRSMYFAVMSMAAEISTGTLALLAAHGHRPKVAGIVTGMEASFTKKATKLTTFVCQDGELLREAVEKCMQTQEPVKVRAKTIGTMKDGTEVATFYFEWSFKQKEKR</sequence>
<dbReference type="EMBL" id="JBDKWZ010000007">
    <property type="protein sequence ID" value="MEN7549131.1"/>
    <property type="molecule type" value="Genomic_DNA"/>
</dbReference>
<gene>
    <name evidence="2" type="ORF">AAG747_14505</name>
</gene>
<dbReference type="AlphaFoldDB" id="A0AAW9SE38"/>
<keyword evidence="1" id="KW-0812">Transmembrane</keyword>
<dbReference type="Pfam" id="PF14539">
    <property type="entry name" value="DUF4442"/>
    <property type="match status" value="1"/>
</dbReference>